<evidence type="ECO:0000313" key="3">
    <source>
        <dbReference type="EMBL" id="GCE03890.1"/>
    </source>
</evidence>
<dbReference type="Proteomes" id="UP000287224">
    <property type="component" value="Unassembled WGS sequence"/>
</dbReference>
<comment type="caution">
    <text evidence="3">The sequence shown here is derived from an EMBL/GenBank/DDBJ whole genome shotgun (WGS) entry which is preliminary data.</text>
</comment>
<dbReference type="RefSeq" id="WP_126595113.1">
    <property type="nucleotide sequence ID" value="NZ_BIFQ01000001.1"/>
</dbReference>
<protein>
    <recommendedName>
        <fullName evidence="2">Cas12f1-like TNB domain-containing protein</fullName>
    </recommendedName>
</protein>
<evidence type="ECO:0000256" key="1">
    <source>
        <dbReference type="ARBA" id="ARBA00023125"/>
    </source>
</evidence>
<evidence type="ECO:0000259" key="2">
    <source>
        <dbReference type="Pfam" id="PF07282"/>
    </source>
</evidence>
<keyword evidence="4" id="KW-1185">Reference proteome</keyword>
<organism evidence="3 4">
    <name type="scientific">Dictyobacter aurantiacus</name>
    <dbReference type="NCBI Taxonomy" id="1936993"/>
    <lineage>
        <taxon>Bacteria</taxon>
        <taxon>Bacillati</taxon>
        <taxon>Chloroflexota</taxon>
        <taxon>Ktedonobacteria</taxon>
        <taxon>Ktedonobacterales</taxon>
        <taxon>Dictyobacteraceae</taxon>
        <taxon>Dictyobacter</taxon>
    </lineage>
</organism>
<dbReference type="InterPro" id="IPR010095">
    <property type="entry name" value="Cas12f1-like_TNB"/>
</dbReference>
<sequence length="589" mass="66847">MRTGRDQQSLSYPLRLPDEIQADALRLLDTSREVINLTVTALWERLDEFATRSNRYAYKQIEEMMAPPLAHGHRQWRCEAEQAGRILRGQAERKQQFALVLPLLEQGMIQPKTETKRAGKKRKVIKQALTDLCEINSDGGNAVELQSLIEQACNFYLANGCFPSTYEEMQPIPVLKASILPYAGDDGPEMGQTYRMSYDLDQKRLTLALRTPDVQGTWGRNWREKAVQMKLPDFVVGRAKAGHPLAPTLREIVEADGVRSAVLDFIIEVPVDESAPFAEIQTVLGFDWGVRVLVTASVVDLDGHQIGRPFFLNTGPFDGRQARLRRQIDQLKANVARLEQQRDRYPSGDPRRKPSEEALSIVRREISRCWRKYEARNNDLAHLAANILLVLATAFDCRLIAGESLKSMKSAGRGRGAKGRWRNWRNNSQVRGELWRVLRYKCFLAGIRLEWQQPRHTSHTCPRCGSPANTFRSPEHRSSVSEWGAWLSCSHPQCLWNGSRDYAASVNIARLGAALIRHAYTTGRVKHLVITNPSVQPVSYMGMWAALRLPPLVLRDHLMHSGRIYCNGWKVSVKLRSSYATPIMLRFCG</sequence>
<dbReference type="EMBL" id="BIFQ01000001">
    <property type="protein sequence ID" value="GCE03890.1"/>
    <property type="molecule type" value="Genomic_DNA"/>
</dbReference>
<dbReference type="Pfam" id="PF07282">
    <property type="entry name" value="Cas12f1-like_TNB"/>
    <property type="match status" value="1"/>
</dbReference>
<accession>A0A401ZAJ4</accession>
<dbReference type="GO" id="GO:0003677">
    <property type="term" value="F:DNA binding"/>
    <property type="evidence" value="ECO:0007669"/>
    <property type="project" value="UniProtKB-KW"/>
</dbReference>
<dbReference type="AlphaFoldDB" id="A0A401ZAJ4"/>
<name>A0A401ZAJ4_9CHLR</name>
<evidence type="ECO:0000313" key="4">
    <source>
        <dbReference type="Proteomes" id="UP000287224"/>
    </source>
</evidence>
<proteinExistence type="predicted"/>
<reference evidence="4" key="1">
    <citation type="submission" date="2018-12" db="EMBL/GenBank/DDBJ databases">
        <title>Tengunoibacter tsumagoiensis gen. nov., sp. nov., Dictyobacter kobayashii sp. nov., D. alpinus sp. nov., and D. joshuensis sp. nov. and description of Dictyobacteraceae fam. nov. within the order Ktedonobacterales isolated from Tengu-no-mugimeshi.</title>
        <authorList>
            <person name="Wang C.M."/>
            <person name="Zheng Y."/>
            <person name="Sakai Y."/>
            <person name="Toyoda A."/>
            <person name="Minakuchi Y."/>
            <person name="Abe K."/>
            <person name="Yokota A."/>
            <person name="Yabe S."/>
        </authorList>
    </citation>
    <scope>NUCLEOTIDE SEQUENCE [LARGE SCALE GENOMIC DNA]</scope>
    <source>
        <strain evidence="4">S-27</strain>
    </source>
</reference>
<keyword evidence="1" id="KW-0238">DNA-binding</keyword>
<feature type="domain" description="Cas12f1-like TNB" evidence="2">
    <location>
        <begin position="433"/>
        <end position="508"/>
    </location>
</feature>
<gene>
    <name evidence="3" type="ORF">KDAU_12190</name>
</gene>
<dbReference type="OrthoDB" id="138674at2"/>